<feature type="compositionally biased region" description="Gly residues" evidence="1">
    <location>
        <begin position="199"/>
        <end position="209"/>
    </location>
</feature>
<feature type="region of interest" description="Disordered" evidence="1">
    <location>
        <begin position="468"/>
        <end position="581"/>
    </location>
</feature>
<dbReference type="EMBL" id="GECZ01032323">
    <property type="protein sequence ID" value="JAS37446.1"/>
    <property type="molecule type" value="Transcribed_RNA"/>
</dbReference>
<protein>
    <recommendedName>
        <fullName evidence="3">PID domain-containing protein</fullName>
    </recommendedName>
</protein>
<feature type="region of interest" description="Disordered" evidence="1">
    <location>
        <begin position="79"/>
        <end position="115"/>
    </location>
</feature>
<feature type="compositionally biased region" description="Polar residues" evidence="1">
    <location>
        <begin position="354"/>
        <end position="366"/>
    </location>
</feature>
<feature type="compositionally biased region" description="Basic and acidic residues" evidence="1">
    <location>
        <begin position="302"/>
        <end position="319"/>
    </location>
</feature>
<sequence length="785" mass="89418">PHHAVTCVHQQEDLVACILLLYNPVTKCPVHVHAYRCDSVETATVLHGQLRVLIERPDNQKKLSEIEARLTAKGLLLPQTSVRRRVAPPGSDGRSTRESESSGGSSSERLSGVGHQERIANLYDSLAAELREKLGSGGPQAHAPILLPPRDYDTVHRQKGNLSEINARRCLNMNIVGMNATAPPEGATGIKPASTHGPGKIGSSGGSSGIGSDHAPSPDQETDTRFLDNHSTSDEEWNTEPTKDSLFLVQPGQGSWRSSGEMSLPRARRLNSSGFDPPTPIPDSELVSRRRRVNSSNCADYYRSREPADEPSIHPDMTKLKKQHSTDSFSQPGSNTHQPVAQRRRKNAEERQRSPSPTNTKSTIGSLTPRDRFNDAKEKFLSLEREKQEERERQERALINERRRNNQPIEPPISPSVMPVMRLRPMKSWSRSKDSEEEVEELSQHGYSANDDNYKYHNEREYVHGLRREPSYLKSHSHGSIPESEDNSMMQHGKPSLPYIHRSEEQRRKVNPSPSTRNIDSHGYNAPEDKFNPPINRRYASPRREHSPAMKARKERCKSPVGNIPRSSPMKYPDDPPIEDTHSRYVGKIPRSHLNMNPVPFAENNSAIPLERYRSPPRVSTAPRPSPRHQRYPTPNSDDEDEHDYRNVMHSDIRNYPQRVYDNNDKKRRSMYESIEDERRRNSNELAKEFKRRSFQDHGPTMEICANSLDYQEIDERERYPGLDRETARVHPTDEVQTSSPRYRHSYAEPFHQYQPTLQPHHEMLHHTNSSLSSGRVGMAAIHPY</sequence>
<feature type="non-terminal residue" evidence="2">
    <location>
        <position position="1"/>
    </location>
</feature>
<accession>A0A1B6EHM9</accession>
<evidence type="ECO:0000313" key="2">
    <source>
        <dbReference type="EMBL" id="JAS37446.1"/>
    </source>
</evidence>
<feature type="compositionally biased region" description="Low complexity" evidence="1">
    <location>
        <begin position="101"/>
        <end position="114"/>
    </location>
</feature>
<name>A0A1B6EHM9_9HEMI</name>
<feature type="region of interest" description="Disordered" evidence="1">
    <location>
        <begin position="607"/>
        <end position="643"/>
    </location>
</feature>
<dbReference type="PANTHER" id="PTHR41148">
    <property type="entry name" value="LP09875P"/>
    <property type="match status" value="1"/>
</dbReference>
<feature type="compositionally biased region" description="Basic and acidic residues" evidence="1">
    <location>
        <begin position="369"/>
        <end position="404"/>
    </location>
</feature>
<dbReference type="AlphaFoldDB" id="A0A1B6EHM9"/>
<evidence type="ECO:0000256" key="1">
    <source>
        <dbReference type="SAM" id="MobiDB-lite"/>
    </source>
</evidence>
<organism evidence="2">
    <name type="scientific">Cuerna arida</name>
    <dbReference type="NCBI Taxonomy" id="1464854"/>
    <lineage>
        <taxon>Eukaryota</taxon>
        <taxon>Metazoa</taxon>
        <taxon>Ecdysozoa</taxon>
        <taxon>Arthropoda</taxon>
        <taxon>Hexapoda</taxon>
        <taxon>Insecta</taxon>
        <taxon>Pterygota</taxon>
        <taxon>Neoptera</taxon>
        <taxon>Paraneoptera</taxon>
        <taxon>Hemiptera</taxon>
        <taxon>Auchenorrhyncha</taxon>
        <taxon>Membracoidea</taxon>
        <taxon>Cicadellidae</taxon>
        <taxon>Cicadellinae</taxon>
        <taxon>Proconiini</taxon>
        <taxon>Cuerna</taxon>
    </lineage>
</organism>
<feature type="region of interest" description="Disordered" evidence="1">
    <location>
        <begin position="182"/>
        <end position="456"/>
    </location>
</feature>
<feature type="compositionally biased region" description="Polar residues" evidence="1">
    <location>
        <begin position="252"/>
        <end position="261"/>
    </location>
</feature>
<feature type="compositionally biased region" description="Basic and acidic residues" evidence="1">
    <location>
        <begin position="222"/>
        <end position="233"/>
    </location>
</feature>
<reference evidence="2" key="1">
    <citation type="submission" date="2015-11" db="EMBL/GenBank/DDBJ databases">
        <title>De novo transcriptome assembly of four potential Pierce s Disease insect vectors from Arizona vineyards.</title>
        <authorList>
            <person name="Tassone E.E."/>
        </authorList>
    </citation>
    <scope>NUCLEOTIDE SEQUENCE</scope>
</reference>
<feature type="compositionally biased region" description="Polar residues" evidence="1">
    <location>
        <begin position="326"/>
        <end position="339"/>
    </location>
</feature>
<dbReference type="PANTHER" id="PTHR41148:SF1">
    <property type="entry name" value="LP09875P"/>
    <property type="match status" value="1"/>
</dbReference>
<gene>
    <name evidence="2" type="ORF">g.23454</name>
</gene>
<proteinExistence type="predicted"/>
<evidence type="ECO:0008006" key="3">
    <source>
        <dbReference type="Google" id="ProtNLM"/>
    </source>
</evidence>